<comment type="subcellular location">
    <subcellularLocation>
        <location evidence="1">Cell outer membrane</location>
    </subcellularLocation>
</comment>
<keyword evidence="3" id="KW-0732">Signal</keyword>
<evidence type="ECO:0000259" key="7">
    <source>
        <dbReference type="Pfam" id="PF07980"/>
    </source>
</evidence>
<dbReference type="OrthoDB" id="5694214at2"/>
<dbReference type="Pfam" id="PF07980">
    <property type="entry name" value="SusD_RagB"/>
    <property type="match status" value="1"/>
</dbReference>
<dbReference type="SUPFAM" id="SSF48452">
    <property type="entry name" value="TPR-like"/>
    <property type="match status" value="1"/>
</dbReference>
<dbReference type="InterPro" id="IPR012944">
    <property type="entry name" value="SusD_RagB_dom"/>
</dbReference>
<dbReference type="PROSITE" id="PS51257">
    <property type="entry name" value="PROKAR_LIPOPROTEIN"/>
    <property type="match status" value="1"/>
</dbReference>
<keyword evidence="5" id="KW-0998">Cell outer membrane</keyword>
<feature type="domain" description="SusD-like N-terminal" evidence="8">
    <location>
        <begin position="107"/>
        <end position="228"/>
    </location>
</feature>
<dbReference type="Proteomes" id="UP000248553">
    <property type="component" value="Unassembled WGS sequence"/>
</dbReference>
<accession>A0A328BZP9</accession>
<evidence type="ECO:0000256" key="6">
    <source>
        <dbReference type="SAM" id="MobiDB-lite"/>
    </source>
</evidence>
<feature type="region of interest" description="Disordered" evidence="6">
    <location>
        <begin position="292"/>
        <end position="319"/>
    </location>
</feature>
<keyword evidence="10" id="KW-1185">Reference proteome</keyword>
<gene>
    <name evidence="9" type="ORF">DLM85_07455</name>
</gene>
<dbReference type="InterPro" id="IPR011990">
    <property type="entry name" value="TPR-like_helical_dom_sf"/>
</dbReference>
<dbReference type="AlphaFoldDB" id="A0A328BZP9"/>
<reference evidence="10" key="1">
    <citation type="submission" date="2018-05" db="EMBL/GenBank/DDBJ databases">
        <authorList>
            <person name="Nie L."/>
        </authorList>
    </citation>
    <scope>NUCLEOTIDE SEQUENCE [LARGE SCALE GENOMIC DNA]</scope>
    <source>
        <strain evidence="10">NL</strain>
    </source>
</reference>
<evidence type="ECO:0000256" key="2">
    <source>
        <dbReference type="ARBA" id="ARBA00006275"/>
    </source>
</evidence>
<proteinExistence type="inferred from homology"/>
<organism evidence="9 10">
    <name type="scientific">Hymenobacter edaphi</name>
    <dbReference type="NCBI Taxonomy" id="2211146"/>
    <lineage>
        <taxon>Bacteria</taxon>
        <taxon>Pseudomonadati</taxon>
        <taxon>Bacteroidota</taxon>
        <taxon>Cytophagia</taxon>
        <taxon>Cytophagales</taxon>
        <taxon>Hymenobacteraceae</taxon>
        <taxon>Hymenobacter</taxon>
    </lineage>
</organism>
<feature type="domain" description="RagB/SusD" evidence="7">
    <location>
        <begin position="290"/>
        <end position="587"/>
    </location>
</feature>
<evidence type="ECO:0000313" key="9">
    <source>
        <dbReference type="EMBL" id="RAK70658.1"/>
    </source>
</evidence>
<dbReference type="EMBL" id="QHKM01000001">
    <property type="protein sequence ID" value="RAK70658.1"/>
    <property type="molecule type" value="Genomic_DNA"/>
</dbReference>
<evidence type="ECO:0000256" key="4">
    <source>
        <dbReference type="ARBA" id="ARBA00023136"/>
    </source>
</evidence>
<dbReference type="GO" id="GO:0009279">
    <property type="term" value="C:cell outer membrane"/>
    <property type="evidence" value="ECO:0007669"/>
    <property type="project" value="UniProtKB-SubCell"/>
</dbReference>
<evidence type="ECO:0000256" key="5">
    <source>
        <dbReference type="ARBA" id="ARBA00023237"/>
    </source>
</evidence>
<dbReference type="InterPro" id="IPR033985">
    <property type="entry name" value="SusD-like_N"/>
</dbReference>
<evidence type="ECO:0000259" key="8">
    <source>
        <dbReference type="Pfam" id="PF14322"/>
    </source>
</evidence>
<keyword evidence="4" id="KW-0472">Membrane</keyword>
<protein>
    <submittedName>
        <fullName evidence="9">RagB/SusD family nutrient uptake outer membrane protein</fullName>
    </submittedName>
</protein>
<dbReference type="Gene3D" id="1.25.40.390">
    <property type="match status" value="1"/>
</dbReference>
<evidence type="ECO:0000313" key="10">
    <source>
        <dbReference type="Proteomes" id="UP000248553"/>
    </source>
</evidence>
<evidence type="ECO:0000256" key="3">
    <source>
        <dbReference type="ARBA" id="ARBA00022729"/>
    </source>
</evidence>
<name>A0A328BZP9_9BACT</name>
<evidence type="ECO:0000256" key="1">
    <source>
        <dbReference type="ARBA" id="ARBA00004442"/>
    </source>
</evidence>
<comment type="similarity">
    <text evidence="2">Belongs to the SusD family.</text>
</comment>
<dbReference type="RefSeq" id="WP_111477408.1">
    <property type="nucleotide sequence ID" value="NZ_QHKM01000001.1"/>
</dbReference>
<sequence length="595" mass="66250">MKRIHLTALAAGAALLTGLTGCEDALDKTNLGAIDEKLIFNDSTLAKLNVDYLYNQNLPTWFGQTGVGLGNTNPSTLSDETGGDNRFMEGTVTLNDVTDFGTALSATNNYGKIRNINTFLVAVRQGSIAEKSKNRLLAQAYFFRAYRYFDLVRLYGGVPLVLKPLYAVGEAARDEAFMPRNSTSESFRQIASDLDSASMFLPGKWASASDWGRITKGGAAAMKARVLLYAASPQFNPSDDVAKWQAAYNASVDAKNKLTAAGFGLHASYDQMWLQNPEANNPEAVLVSGFNNSTGDQTRKNNAYDNATRPSYTGTAGGSNQPSWDLVQAYPMLDGKKPGETGRYTYNQQLFYKNRDPRFAKTIAFNGATWPLNGNNSYKIWTYYVGNTSTENRASTTGFYLRKAINPSVAASEVQFSGTDWMEIRYAEVLLNLAEAAAGVNNLSEALTQLKAIRQRAGIEPGDGNYGLNPGMNRAQMFEAILYERQIELAFEGKRFWDLRRWKKMESTLNGKRRKRLHITLKSNAPANFATTRDGLNLDQVYTDYFTLEVRDLDTRYNINWRPEYYFFPLPQSAIDNNPRLQQNNTWGGAFDPLQ</sequence>
<dbReference type="Pfam" id="PF14322">
    <property type="entry name" value="SusD-like_3"/>
    <property type="match status" value="1"/>
</dbReference>
<comment type="caution">
    <text evidence="9">The sequence shown here is derived from an EMBL/GenBank/DDBJ whole genome shotgun (WGS) entry which is preliminary data.</text>
</comment>